<dbReference type="OrthoDB" id="4569688at2"/>
<proteinExistence type="predicted"/>
<dbReference type="KEGG" id="sve:SVEN_7215"/>
<gene>
    <name evidence="1" type="ordered locus">SVEN_7215</name>
</gene>
<dbReference type="GeneID" id="51867728"/>
<evidence type="ECO:0000313" key="1">
    <source>
        <dbReference type="EMBL" id="CCA60501.1"/>
    </source>
</evidence>
<name>F2RLX1_STRVP</name>
<dbReference type="RefSeq" id="WP_015038396.1">
    <property type="nucleotide sequence ID" value="NC_018750.1"/>
</dbReference>
<dbReference type="PATRIC" id="fig|953739.5.peg.2443"/>
<keyword evidence="2" id="KW-1185">Reference proteome</keyword>
<dbReference type="Proteomes" id="UP000006854">
    <property type="component" value="Chromosome"/>
</dbReference>
<dbReference type="EMBL" id="FR845719">
    <property type="protein sequence ID" value="CCA60501.1"/>
    <property type="molecule type" value="Genomic_DNA"/>
</dbReference>
<dbReference type="HOGENOM" id="CLU_620997_0_0_11"/>
<dbReference type="AlphaFoldDB" id="F2RLX1"/>
<protein>
    <submittedName>
        <fullName evidence="1">Uncharacterized protein</fullName>
    </submittedName>
</protein>
<dbReference type="STRING" id="953739.SVEN_7215"/>
<sequence>MTSEERFGVGEDGFVVKGIDRIIADQQTRARAMFGDDVDLTSGSALRKVLDAAAFDTHELWRALESQYYGTFVSTAQGPGLDLLGCDLGLHRRELRARGTVILAIEKGETDRRYAFPQGTVFVTEPAPGKAVLAFRSARAAILSAEQPTATVEVEAVTRGATGNINQSTTLRLDHEWARHNLNLGTVEVKVVVQQSFHGGDLGESDAAYRARLLGVPRTVWTQEALLAQVLDVNGVRDAAIFDPLGGVEATRRAFGTFNFGNRAFSRERQTGSPYFFDIVVAAEPGWPWNSGEALIPGVYDEVLDVVRQWRPVSVFPDILAANQVDVGIRATLVVEAGHDEEAVKGAILDAVRASVNRLRLGHGVLHSDIVLSARTAAGVVDVQHLRLRRFAPAFGQTHYGGATYGGSQELSVGENLNLAPDEIARFSVDTSMADLQVVIT</sequence>
<organism evidence="1 2">
    <name type="scientific">Streptomyces venezuelae (strain ATCC 10712 / CBS 650.69 / DSM 40230 / JCM 4526 / NBRC 13096 / PD 04745)</name>
    <dbReference type="NCBI Taxonomy" id="953739"/>
    <lineage>
        <taxon>Bacteria</taxon>
        <taxon>Bacillati</taxon>
        <taxon>Actinomycetota</taxon>
        <taxon>Actinomycetes</taxon>
        <taxon>Kitasatosporales</taxon>
        <taxon>Streptomycetaceae</taxon>
        <taxon>Streptomyces</taxon>
    </lineage>
</organism>
<dbReference type="eggNOG" id="COG3299">
    <property type="taxonomic scope" value="Bacteria"/>
</dbReference>
<evidence type="ECO:0000313" key="2">
    <source>
        <dbReference type="Proteomes" id="UP000006854"/>
    </source>
</evidence>
<reference evidence="1 2" key="1">
    <citation type="journal article" date="2011" name="BMC Genomics">
        <title>Genome-wide analysis of the role of GlnR in Streptomyces venezuelae provides new insights into global nitrogen regulation in actinomycetes.</title>
        <authorList>
            <person name="Pullan S.T."/>
            <person name="Bibb M.J."/>
            <person name="Merrick M."/>
        </authorList>
    </citation>
    <scope>NUCLEOTIDE SEQUENCE [LARGE SCALE GENOMIC DNA]</scope>
    <source>
        <strain evidence="1">ATCC 10712</strain>
    </source>
</reference>
<accession>F2RLX1</accession>